<evidence type="ECO:0000313" key="1">
    <source>
        <dbReference type="EMBL" id="CCA16918.1"/>
    </source>
</evidence>
<gene>
    <name evidence="1" type="primary">AlNc14C27G2650</name>
    <name evidence="1" type="ORF">ALNC14_030610</name>
</gene>
<proteinExistence type="predicted"/>
<organism evidence="1">
    <name type="scientific">Albugo laibachii Nc14</name>
    <dbReference type="NCBI Taxonomy" id="890382"/>
    <lineage>
        <taxon>Eukaryota</taxon>
        <taxon>Sar</taxon>
        <taxon>Stramenopiles</taxon>
        <taxon>Oomycota</taxon>
        <taxon>Peronosporomycetes</taxon>
        <taxon>Albuginales</taxon>
        <taxon>Albuginaceae</taxon>
        <taxon>Albugo</taxon>
    </lineage>
</organism>
<protein>
    <submittedName>
        <fullName evidence="1">AlNc14C27G2650 protein</fullName>
    </submittedName>
</protein>
<reference evidence="1" key="1">
    <citation type="journal article" date="2011" name="PLoS Biol.">
        <title>Gene gain and loss during evolution of obligate parasitism in the white rust pathogen of Arabidopsis thaliana.</title>
        <authorList>
            <person name="Kemen E."/>
            <person name="Gardiner A."/>
            <person name="Schultz-Larsen T."/>
            <person name="Kemen A.C."/>
            <person name="Balmuth A.L."/>
            <person name="Robert-Seilaniantz A."/>
            <person name="Bailey K."/>
            <person name="Holub E."/>
            <person name="Studholme D.J."/>
            <person name="Maclean D."/>
            <person name="Jones J.D."/>
        </authorList>
    </citation>
    <scope>NUCLEOTIDE SEQUENCE</scope>
</reference>
<accession>F0W721</accession>
<dbReference type="AlphaFoldDB" id="F0W721"/>
<sequence>MDHKMDIMRVIQSPLVMKLSAAVIGLLVLKKTPDRIPGQALDHVRVTRYHLHISMRSFARTVSIPNTSDRIFAIRFRHGADKQELLEQTQPVIKGTRKATKHKQFKHVARIPL</sequence>
<name>F0W721_9STRA</name>
<dbReference type="HOGENOM" id="CLU_2351013_0_0_1"/>
<reference evidence="1" key="2">
    <citation type="submission" date="2011-02" db="EMBL/GenBank/DDBJ databases">
        <authorList>
            <person name="MacLean D."/>
        </authorList>
    </citation>
    <scope>NUCLEOTIDE SEQUENCE</scope>
</reference>
<dbReference type="EMBL" id="FR824072">
    <property type="protein sequence ID" value="CCA16918.1"/>
    <property type="molecule type" value="Genomic_DNA"/>
</dbReference>